<evidence type="ECO:0000313" key="3">
    <source>
        <dbReference type="EMBL" id="KKQ97427.1"/>
    </source>
</evidence>
<evidence type="ECO:0000256" key="1">
    <source>
        <dbReference type="ARBA" id="ARBA00007637"/>
    </source>
</evidence>
<comment type="similarity">
    <text evidence="1">Belongs to the NAD(P)-dependent epimerase/dehydratase family.</text>
</comment>
<dbReference type="Proteomes" id="UP000034325">
    <property type="component" value="Unassembled WGS sequence"/>
</dbReference>
<dbReference type="EMBL" id="LBWA01000012">
    <property type="protein sequence ID" value="KKQ97427.1"/>
    <property type="molecule type" value="Genomic_DNA"/>
</dbReference>
<protein>
    <submittedName>
        <fullName evidence="3">NAD-dependent epimerase/dehydratase</fullName>
    </submittedName>
</protein>
<dbReference type="InterPro" id="IPR036291">
    <property type="entry name" value="NAD(P)-bd_dom_sf"/>
</dbReference>
<evidence type="ECO:0000259" key="2">
    <source>
        <dbReference type="Pfam" id="PF01370"/>
    </source>
</evidence>
<reference evidence="3 4" key="1">
    <citation type="journal article" date="2015" name="Nature">
        <title>rRNA introns, odd ribosomes, and small enigmatic genomes across a large radiation of phyla.</title>
        <authorList>
            <person name="Brown C.T."/>
            <person name="Hug L.A."/>
            <person name="Thomas B.C."/>
            <person name="Sharon I."/>
            <person name="Castelle C.J."/>
            <person name="Singh A."/>
            <person name="Wilkins M.J."/>
            <person name="Williams K.H."/>
            <person name="Banfield J.F."/>
        </authorList>
    </citation>
    <scope>NUCLEOTIDE SEQUENCE [LARGE SCALE GENOMIC DNA]</scope>
</reference>
<dbReference type="Gene3D" id="3.40.50.720">
    <property type="entry name" value="NAD(P)-binding Rossmann-like Domain"/>
    <property type="match status" value="1"/>
</dbReference>
<dbReference type="GO" id="GO:0006567">
    <property type="term" value="P:L-threonine catabolic process"/>
    <property type="evidence" value="ECO:0007669"/>
    <property type="project" value="TreeGrafter"/>
</dbReference>
<dbReference type="GO" id="GO:0008743">
    <property type="term" value="F:L-threonine 3-dehydrogenase activity"/>
    <property type="evidence" value="ECO:0007669"/>
    <property type="project" value="TreeGrafter"/>
</dbReference>
<dbReference type="AlphaFoldDB" id="A0A0G0M2A9"/>
<sequence>METVLITGANGEIGHGLIPALSELKKYNIVALDIRELDDALKPFVHETIVADILDKSVIENLLKEHKISAIFHLAALLSSAAEKDPERAHEVNVNGTMALLSNTHRVASSEKRVIKFIFPSSIAVYGIPNIDTKNRAKPVNEDEFNTPITMYGINKLYCEMLGEYYLKYYKSLNTEHSSLNLDFRCLRFPGIISALTVPSGGTSDYAPEMIHSAAQGKGYETFVRPDTIIPFMVMPDAVKALIQLNEVSREKLTKNVYNVTAFSTTAGEIADLVNKVFPDSAISYKPDSNRQKIVDSWPSNIDDSAARKDWGWIPDYDIQKAFNDYLIPEIQNRYNNEK</sequence>
<dbReference type="SUPFAM" id="SSF51735">
    <property type="entry name" value="NAD(P)-binding Rossmann-fold domains"/>
    <property type="match status" value="1"/>
</dbReference>
<dbReference type="PANTHER" id="PTHR42687:SF1">
    <property type="entry name" value="L-THREONINE 3-DEHYDROGENASE, MITOCHONDRIAL"/>
    <property type="match status" value="1"/>
</dbReference>
<comment type="caution">
    <text evidence="3">The sequence shown here is derived from an EMBL/GenBank/DDBJ whole genome shotgun (WGS) entry which is preliminary data.</text>
</comment>
<name>A0A0G0M2A9_9BACT</name>
<dbReference type="PANTHER" id="PTHR42687">
    <property type="entry name" value="L-THREONINE 3-DEHYDROGENASE"/>
    <property type="match status" value="1"/>
</dbReference>
<dbReference type="InterPro" id="IPR051225">
    <property type="entry name" value="NAD(P)_epim/dehydratase"/>
</dbReference>
<dbReference type="InterPro" id="IPR001509">
    <property type="entry name" value="Epimerase_deHydtase"/>
</dbReference>
<organism evidence="3 4">
    <name type="scientific">Candidatus Woesebacteria bacterium GW2011_GWA1_39_12</name>
    <dbReference type="NCBI Taxonomy" id="1618549"/>
    <lineage>
        <taxon>Bacteria</taxon>
        <taxon>Candidatus Woeseibacteriota</taxon>
    </lineage>
</organism>
<dbReference type="Pfam" id="PF01370">
    <property type="entry name" value="Epimerase"/>
    <property type="match status" value="1"/>
</dbReference>
<gene>
    <name evidence="3" type="ORF">UT23_C0012G0037</name>
</gene>
<evidence type="ECO:0000313" key="4">
    <source>
        <dbReference type="Proteomes" id="UP000034325"/>
    </source>
</evidence>
<proteinExistence type="inferred from homology"/>
<accession>A0A0G0M2A9</accession>
<feature type="domain" description="NAD-dependent epimerase/dehydratase" evidence="2">
    <location>
        <begin position="4"/>
        <end position="260"/>
    </location>
</feature>